<dbReference type="InterPro" id="IPR017853">
    <property type="entry name" value="GH"/>
</dbReference>
<comment type="caution">
    <text evidence="4">The sequence shown here is derived from an EMBL/GenBank/DDBJ whole genome shotgun (WGS) entry which is preliminary data.</text>
</comment>
<feature type="region of interest" description="Disordered" evidence="1">
    <location>
        <begin position="656"/>
        <end position="698"/>
    </location>
</feature>
<evidence type="ECO:0000256" key="1">
    <source>
        <dbReference type="SAM" id="MobiDB-lite"/>
    </source>
</evidence>
<evidence type="ECO:0000313" key="4">
    <source>
        <dbReference type="EMBL" id="KAF7197919.1"/>
    </source>
</evidence>
<evidence type="ECO:0000313" key="5">
    <source>
        <dbReference type="Proteomes" id="UP000660729"/>
    </source>
</evidence>
<name>A0A8H6RUX8_9PEZI</name>
<proteinExistence type="predicted"/>
<dbReference type="SUPFAM" id="SSF51445">
    <property type="entry name" value="(Trans)glycosidases"/>
    <property type="match status" value="1"/>
</dbReference>
<feature type="signal peptide" evidence="2">
    <location>
        <begin position="1"/>
        <end position="19"/>
    </location>
</feature>
<evidence type="ECO:0000259" key="3">
    <source>
        <dbReference type="Pfam" id="PF11790"/>
    </source>
</evidence>
<feature type="region of interest" description="Disordered" evidence="1">
    <location>
        <begin position="444"/>
        <end position="470"/>
    </location>
</feature>
<accession>A0A8H6RUX8</accession>
<protein>
    <submittedName>
        <fullName evidence="4">Alkali-sensitive linkage protein 1</fullName>
    </submittedName>
</protein>
<organism evidence="4 5">
    <name type="scientific">Pseudocercospora fuligena</name>
    <dbReference type="NCBI Taxonomy" id="685502"/>
    <lineage>
        <taxon>Eukaryota</taxon>
        <taxon>Fungi</taxon>
        <taxon>Dikarya</taxon>
        <taxon>Ascomycota</taxon>
        <taxon>Pezizomycotina</taxon>
        <taxon>Dothideomycetes</taxon>
        <taxon>Dothideomycetidae</taxon>
        <taxon>Mycosphaerellales</taxon>
        <taxon>Mycosphaerellaceae</taxon>
        <taxon>Pseudocercospora</taxon>
    </lineage>
</organism>
<feature type="compositionally biased region" description="Low complexity" evidence="1">
    <location>
        <begin position="101"/>
        <end position="120"/>
    </location>
</feature>
<keyword evidence="2" id="KW-0732">Signal</keyword>
<dbReference type="Proteomes" id="UP000660729">
    <property type="component" value="Unassembled WGS sequence"/>
</dbReference>
<dbReference type="EMBL" id="JABCIY010000004">
    <property type="protein sequence ID" value="KAF7197919.1"/>
    <property type="molecule type" value="Genomic_DNA"/>
</dbReference>
<feature type="chain" id="PRO_5034777650" evidence="2">
    <location>
        <begin position="20"/>
        <end position="963"/>
    </location>
</feature>
<feature type="compositionally biased region" description="Low complexity" evidence="1">
    <location>
        <begin position="444"/>
        <end position="462"/>
    </location>
</feature>
<evidence type="ECO:0000256" key="2">
    <source>
        <dbReference type="SAM" id="SignalP"/>
    </source>
</evidence>
<dbReference type="GO" id="GO:0071966">
    <property type="term" value="P:fungal-type cell wall polysaccharide metabolic process"/>
    <property type="evidence" value="ECO:0007669"/>
    <property type="project" value="TreeGrafter"/>
</dbReference>
<sequence length="963" mass="100038">MKQARKAALLLTSLPAALAQQVIITVGIPYCSTNSNPFSYGSMTSSSTRKLPSSSATATSPSSEVSASYGVSSATTSVTPQSSLPQSSGLQTSGALSYTDTSSTPATSNAASSTSSNTPLPSASTYVDIYGEVYSVQSDTGLSGNTIDAAPAYGSGIKKRQDAVSSEQIFEDCVANCSLTPACVAVATMGMTCQLYSSVSGTMGLSGGQVAFNEDRFQGFTDEPPPNTSGFPSSYIGISTSSSSAAATFSGGVASSTSNSNSVVVPSSSAADTTSTVMSSSAASTSSAVQHTTTTLSASGTPSWWSSAPPSTVSTSFFTPDASTKIQIPPSSAPESSTLASTSSSVLGTSVPVTSSIASSPVASSSIVSSAAIDTTPAMPTSSIDAASSSIAFSSGVDDSSAGVSTVIVTPVPSSEGIPPSSTLEQFSSASASSDVSSSVLLPSSSLAESPSTTSSVASTPTWRPSIMCPEQNGTTITDVDGIQYYLMCESDTGGDTLGLANAAVSFNDCFDFCDAAGGCTGFTYAGAENGEGSGNCYLKQGTLYFVASDAFHIAAIRMSPFVSPTPSNTPASSSSPERNVNVELRGIIVKCVYDYYFNTFSIAKFKLSNGFKLDCFGQYGQLIKLGKFLEFEFLFGSGYLAALYSTTLTSTTQTTTTSTTTTFTTSTTTSTTITTSSSSSSSLSSSSSTVSIASGPTPVVNDGKRGLAYTNASLTLPYSLSGQNSRVSWGYNWYNQRYTDTANTSNPAIRFIPLLFNDDPQLTSQWPSRAQAAIDDGADALMSFNEPNLCGDGTGAACMSIQRCVTAYQTYMMPFNNTPGVRLGAPAVTDNGGLEWLKDFMGNCTDCHYDFINLHWYSNAFAFSYLQYYVRLAWQTFGMPIWITEFGMTGESYNTDIATQNFLKNATAFLDAVPYVERYSWFYDAPGYLINADGNGLSAQGVIYNAYTAPCPAWATGDGSCY</sequence>
<reference evidence="4" key="1">
    <citation type="submission" date="2020-04" db="EMBL/GenBank/DDBJ databases">
        <title>Draft genome resource of the tomato pathogen Pseudocercospora fuligena.</title>
        <authorList>
            <person name="Zaccaron A."/>
        </authorList>
    </citation>
    <scope>NUCLEOTIDE SEQUENCE</scope>
    <source>
        <strain evidence="4">PF001</strain>
    </source>
</reference>
<feature type="compositionally biased region" description="Low complexity" evidence="1">
    <location>
        <begin position="42"/>
        <end position="94"/>
    </location>
</feature>
<keyword evidence="5" id="KW-1185">Reference proteome</keyword>
<dbReference type="GO" id="GO:0009277">
    <property type="term" value="C:fungal-type cell wall"/>
    <property type="evidence" value="ECO:0007669"/>
    <property type="project" value="TreeGrafter"/>
</dbReference>
<gene>
    <name evidence="4" type="ORF">HII31_00633</name>
</gene>
<dbReference type="Gene3D" id="3.50.4.10">
    <property type="entry name" value="Hepatocyte Growth Factor"/>
    <property type="match status" value="1"/>
</dbReference>
<dbReference type="Gene3D" id="3.20.20.80">
    <property type="entry name" value="Glycosidases"/>
    <property type="match status" value="1"/>
</dbReference>
<feature type="domain" description="Asl1-like glycosyl hydrolase catalytic" evidence="3">
    <location>
        <begin position="707"/>
        <end position="945"/>
    </location>
</feature>
<dbReference type="OrthoDB" id="5985073at2759"/>
<dbReference type="InterPro" id="IPR053183">
    <property type="entry name" value="ASL1"/>
</dbReference>
<dbReference type="AlphaFoldDB" id="A0A8H6RUX8"/>
<dbReference type="PANTHER" id="PTHR34154">
    <property type="entry name" value="ALKALI-SENSITIVE LINKAGE PROTEIN 1"/>
    <property type="match status" value="1"/>
</dbReference>
<dbReference type="PANTHER" id="PTHR34154:SF10">
    <property type="entry name" value="ASL1-LIKE GLYCOSYL HYDROLASE CATALYTIC DOMAIN-CONTAINING PROTEIN"/>
    <property type="match status" value="1"/>
</dbReference>
<dbReference type="InterPro" id="IPR024655">
    <property type="entry name" value="Asl1_glyco_hydro_catalytic"/>
</dbReference>
<dbReference type="Pfam" id="PF11790">
    <property type="entry name" value="Glyco_hydro_cc"/>
    <property type="match status" value="1"/>
</dbReference>
<feature type="region of interest" description="Disordered" evidence="1">
    <location>
        <begin position="281"/>
        <end position="307"/>
    </location>
</feature>
<feature type="region of interest" description="Disordered" evidence="1">
    <location>
        <begin position="41"/>
        <end position="120"/>
    </location>
</feature>
<feature type="compositionally biased region" description="Low complexity" evidence="1">
    <location>
        <begin position="656"/>
        <end position="690"/>
    </location>
</feature>